<evidence type="ECO:0000313" key="8">
    <source>
        <dbReference type="Proteomes" id="UP000825258"/>
    </source>
</evidence>
<feature type="domain" description="RDD" evidence="6">
    <location>
        <begin position="6"/>
        <end position="128"/>
    </location>
</feature>
<reference evidence="7 8" key="1">
    <citation type="submission" date="2021-06" db="EMBL/GenBank/DDBJ databases">
        <title>Whole genome sequences of Flavobacterium sp. KK2020170 and assembly.</title>
        <authorList>
            <person name="Kitahara K."/>
            <person name="Miyoshi S."/>
            <person name="Uesaka K."/>
        </authorList>
    </citation>
    <scope>NUCLEOTIDE SEQUENCE [LARGE SCALE GENOMIC DNA]</scope>
    <source>
        <strain evidence="7 8">KK2020170</strain>
    </source>
</reference>
<dbReference type="InterPro" id="IPR010432">
    <property type="entry name" value="RDD"/>
</dbReference>
<dbReference type="PANTHER" id="PTHR38480">
    <property type="entry name" value="SLR0254 PROTEIN"/>
    <property type="match status" value="1"/>
</dbReference>
<evidence type="ECO:0000256" key="3">
    <source>
        <dbReference type="ARBA" id="ARBA00022989"/>
    </source>
</evidence>
<evidence type="ECO:0000256" key="4">
    <source>
        <dbReference type="ARBA" id="ARBA00023136"/>
    </source>
</evidence>
<keyword evidence="3 5" id="KW-1133">Transmembrane helix</keyword>
<dbReference type="RefSeq" id="WP_221257902.1">
    <property type="nucleotide sequence ID" value="NZ_AP024749.1"/>
</dbReference>
<keyword evidence="2 5" id="KW-0812">Transmembrane</keyword>
<dbReference type="Pfam" id="PF06271">
    <property type="entry name" value="RDD"/>
    <property type="match status" value="1"/>
</dbReference>
<sequence length="136" mass="15646">MNENILGKRIGACIVDYFILFIAFFILSFIYLLFSGVFKFQIKNIEIILLLVLWFFLLVFPEYKFGKTIGKKIIGLKVISEDKSKISFSQSLIRRAFDVIDIFVLGIISLIILSNKSNNQRFGDKVAKTHVLNDSK</sequence>
<evidence type="ECO:0000256" key="2">
    <source>
        <dbReference type="ARBA" id="ARBA00022692"/>
    </source>
</evidence>
<dbReference type="PANTHER" id="PTHR38480:SF1">
    <property type="entry name" value="SLR0254 PROTEIN"/>
    <property type="match status" value="1"/>
</dbReference>
<protein>
    <recommendedName>
        <fullName evidence="6">RDD domain-containing protein</fullName>
    </recommendedName>
</protein>
<dbReference type="Proteomes" id="UP000825258">
    <property type="component" value="Chromosome"/>
</dbReference>
<comment type="subcellular location">
    <subcellularLocation>
        <location evidence="1">Membrane</location>
        <topology evidence="1">Multi-pass membrane protein</topology>
    </subcellularLocation>
</comment>
<organism evidence="7 8">
    <name type="scientific">Flavobacterium okayamense</name>
    <dbReference type="NCBI Taxonomy" id="2830782"/>
    <lineage>
        <taxon>Bacteria</taxon>
        <taxon>Pseudomonadati</taxon>
        <taxon>Bacteroidota</taxon>
        <taxon>Flavobacteriia</taxon>
        <taxon>Flavobacteriales</taxon>
        <taxon>Flavobacteriaceae</taxon>
        <taxon>Flavobacterium</taxon>
    </lineage>
</organism>
<keyword evidence="8" id="KW-1185">Reference proteome</keyword>
<evidence type="ECO:0000259" key="6">
    <source>
        <dbReference type="Pfam" id="PF06271"/>
    </source>
</evidence>
<name>A0ABM7S7V3_9FLAO</name>
<evidence type="ECO:0000256" key="5">
    <source>
        <dbReference type="SAM" id="Phobius"/>
    </source>
</evidence>
<dbReference type="EMBL" id="AP024749">
    <property type="protein sequence ID" value="BCY28794.1"/>
    <property type="molecule type" value="Genomic_DNA"/>
</dbReference>
<keyword evidence="4 5" id="KW-0472">Membrane</keyword>
<gene>
    <name evidence="7" type="ORF">KK2020170_16620</name>
</gene>
<evidence type="ECO:0000313" key="7">
    <source>
        <dbReference type="EMBL" id="BCY28794.1"/>
    </source>
</evidence>
<accession>A0ABM7S7V3</accession>
<proteinExistence type="predicted"/>
<feature type="transmembrane region" description="Helical" evidence="5">
    <location>
        <begin position="12"/>
        <end position="34"/>
    </location>
</feature>
<feature type="transmembrane region" description="Helical" evidence="5">
    <location>
        <begin position="40"/>
        <end position="60"/>
    </location>
</feature>
<feature type="transmembrane region" description="Helical" evidence="5">
    <location>
        <begin position="92"/>
        <end position="113"/>
    </location>
</feature>
<evidence type="ECO:0000256" key="1">
    <source>
        <dbReference type="ARBA" id="ARBA00004141"/>
    </source>
</evidence>